<proteinExistence type="predicted"/>
<gene>
    <name evidence="1" type="ORF">Nepgr_003382</name>
</gene>
<name>A0AAD3XDH9_NEPGR</name>
<dbReference type="EMBL" id="BSYO01000003">
    <property type="protein sequence ID" value="GMH01543.1"/>
    <property type="molecule type" value="Genomic_DNA"/>
</dbReference>
<accession>A0AAD3XDH9</accession>
<dbReference type="Proteomes" id="UP001279734">
    <property type="component" value="Unassembled WGS sequence"/>
</dbReference>
<evidence type="ECO:0000313" key="1">
    <source>
        <dbReference type="EMBL" id="GMH01543.1"/>
    </source>
</evidence>
<protein>
    <submittedName>
        <fullName evidence="1">Uncharacterized protein</fullName>
    </submittedName>
</protein>
<evidence type="ECO:0000313" key="2">
    <source>
        <dbReference type="Proteomes" id="UP001279734"/>
    </source>
</evidence>
<sequence length="332" mass="36388">MFNRVDDLVVDIFPLYGFSGKTVPVTTWRHILNDFAASSTLSIQIWHHPFCYTLGLDFTEVEPVVVTSGLPSTIVSGHVDSYARGMEMHPTFPELTPYYFPYQVHQNGYSLAGSDKPSYESRPNLGDVAQPGGLPQVDRSRCAYKSCIDQVEGPGLGSHVAKYLSGSSNLEGGKSFFEPHLRIASSYCPTIRRFCSTSGCKGESFKNYAKPTAIAVVKSPFAAKEFAVVQSDCVSSDVVSKSEDSAKFDSFNLESPQLPIIDDCQIGDIGRTHSCFARSLLTRMADNLDLKPNEIDVLDQLLFSKFAPEALCNLEKLSNSPDIHNSAVDSPC</sequence>
<comment type="caution">
    <text evidence="1">The sequence shown here is derived from an EMBL/GenBank/DDBJ whole genome shotgun (WGS) entry which is preliminary data.</text>
</comment>
<dbReference type="AlphaFoldDB" id="A0AAD3XDH9"/>
<keyword evidence="2" id="KW-1185">Reference proteome</keyword>
<organism evidence="1 2">
    <name type="scientific">Nepenthes gracilis</name>
    <name type="common">Slender pitcher plant</name>
    <dbReference type="NCBI Taxonomy" id="150966"/>
    <lineage>
        <taxon>Eukaryota</taxon>
        <taxon>Viridiplantae</taxon>
        <taxon>Streptophyta</taxon>
        <taxon>Embryophyta</taxon>
        <taxon>Tracheophyta</taxon>
        <taxon>Spermatophyta</taxon>
        <taxon>Magnoliopsida</taxon>
        <taxon>eudicotyledons</taxon>
        <taxon>Gunneridae</taxon>
        <taxon>Pentapetalae</taxon>
        <taxon>Caryophyllales</taxon>
        <taxon>Nepenthaceae</taxon>
        <taxon>Nepenthes</taxon>
    </lineage>
</organism>
<reference evidence="1" key="1">
    <citation type="submission" date="2023-05" db="EMBL/GenBank/DDBJ databases">
        <title>Nepenthes gracilis genome sequencing.</title>
        <authorList>
            <person name="Fukushima K."/>
        </authorList>
    </citation>
    <scope>NUCLEOTIDE SEQUENCE</scope>
    <source>
        <strain evidence="1">SING2019-196</strain>
    </source>
</reference>